<sequence>MILEFQNHFDVKIIAAQSVVFSVIIRLFFYDFKCKERVFIDLYVNGVIKWCL</sequence>
<evidence type="ECO:0000313" key="2">
    <source>
        <dbReference type="EMBL" id="UOX32185.1"/>
    </source>
</evidence>
<dbReference type="Proteomes" id="UP000830454">
    <property type="component" value="Chromosome"/>
</dbReference>
<organism evidence="2 3">
    <name type="scientific">Flavobacterium sediminilitoris</name>
    <dbReference type="NCBI Taxonomy" id="2024526"/>
    <lineage>
        <taxon>Bacteria</taxon>
        <taxon>Pseudomonadati</taxon>
        <taxon>Bacteroidota</taxon>
        <taxon>Flavobacteriia</taxon>
        <taxon>Flavobacteriales</taxon>
        <taxon>Flavobacteriaceae</taxon>
        <taxon>Flavobacterium</taxon>
    </lineage>
</organism>
<feature type="transmembrane region" description="Helical" evidence="1">
    <location>
        <begin position="12"/>
        <end position="29"/>
    </location>
</feature>
<evidence type="ECO:0000313" key="3">
    <source>
        <dbReference type="Proteomes" id="UP000830454"/>
    </source>
</evidence>
<dbReference type="RefSeq" id="WP_246914685.1">
    <property type="nucleotide sequence ID" value="NZ_CP090145.1"/>
</dbReference>
<gene>
    <name evidence="2" type="ORF">LXD69_08960</name>
</gene>
<keyword evidence="1" id="KW-0812">Transmembrane</keyword>
<name>A0ABY4HHH2_9FLAO</name>
<evidence type="ECO:0000256" key="1">
    <source>
        <dbReference type="SAM" id="Phobius"/>
    </source>
</evidence>
<proteinExistence type="predicted"/>
<protein>
    <submittedName>
        <fullName evidence="2">Uncharacterized protein</fullName>
    </submittedName>
</protein>
<keyword evidence="3" id="KW-1185">Reference proteome</keyword>
<dbReference type="EMBL" id="CP090145">
    <property type="protein sequence ID" value="UOX32185.1"/>
    <property type="molecule type" value="Genomic_DNA"/>
</dbReference>
<accession>A0ABY4HHH2</accession>
<reference evidence="2" key="1">
    <citation type="submission" date="2021-12" db="EMBL/GenBank/DDBJ databases">
        <authorList>
            <person name="Cha I.-T."/>
            <person name="Lee K.-E."/>
            <person name="Park S.-J."/>
        </authorList>
    </citation>
    <scope>NUCLEOTIDE SEQUENCE</scope>
    <source>
        <strain evidence="2">YSM-43</strain>
    </source>
</reference>
<reference evidence="2" key="2">
    <citation type="submission" date="2022-04" db="EMBL/GenBank/DDBJ databases">
        <title>Complete Genome Sequence of Flavobacterium sediminilitoris YSM-43, Isolated from a Tidal Sediment.</title>
        <authorList>
            <person name="Lee P.A."/>
        </authorList>
    </citation>
    <scope>NUCLEOTIDE SEQUENCE</scope>
    <source>
        <strain evidence="2">YSM-43</strain>
    </source>
</reference>
<keyword evidence="1" id="KW-0472">Membrane</keyword>
<keyword evidence="1" id="KW-1133">Transmembrane helix</keyword>